<dbReference type="AlphaFoldDB" id="A0AAV0BNK0"/>
<sequence>MEFDLQKIVNSSRSSELYQRAKAMLESDWREGKDLKLHLFGYMTLGAQRLEPCSRGLMCNNWLPIARKEGALNDVMRLKDILDASLLQVFDSLQAQIYAKRDLAAYLNQLLKEKMAQRNKNSTRSLFNRQEEEEADDDCLPNIDEVEDELEHKTAIRFITLTIEDIKDLEKLTKGVVSLLNQYTEEWLAANQSCGPSRSNSQATNRYTGCWTVDYGNSPH</sequence>
<name>A0AAV0BNK0_PHAPC</name>
<evidence type="ECO:0000313" key="2">
    <source>
        <dbReference type="Proteomes" id="UP001153365"/>
    </source>
</evidence>
<dbReference type="Proteomes" id="UP001153365">
    <property type="component" value="Unassembled WGS sequence"/>
</dbReference>
<keyword evidence="2" id="KW-1185">Reference proteome</keyword>
<comment type="caution">
    <text evidence="1">The sequence shown here is derived from an EMBL/GenBank/DDBJ whole genome shotgun (WGS) entry which is preliminary data.</text>
</comment>
<proteinExistence type="predicted"/>
<organism evidence="1 2">
    <name type="scientific">Phakopsora pachyrhizi</name>
    <name type="common">Asian soybean rust disease fungus</name>
    <dbReference type="NCBI Taxonomy" id="170000"/>
    <lineage>
        <taxon>Eukaryota</taxon>
        <taxon>Fungi</taxon>
        <taxon>Dikarya</taxon>
        <taxon>Basidiomycota</taxon>
        <taxon>Pucciniomycotina</taxon>
        <taxon>Pucciniomycetes</taxon>
        <taxon>Pucciniales</taxon>
        <taxon>Phakopsoraceae</taxon>
        <taxon>Phakopsora</taxon>
    </lineage>
</organism>
<gene>
    <name evidence="1" type="ORF">PPACK8108_LOCUS21869</name>
</gene>
<dbReference type="EMBL" id="CALTRL010005836">
    <property type="protein sequence ID" value="CAH7687129.1"/>
    <property type="molecule type" value="Genomic_DNA"/>
</dbReference>
<reference evidence="1" key="1">
    <citation type="submission" date="2022-06" db="EMBL/GenBank/DDBJ databases">
        <authorList>
            <consortium name="SYNGENTA / RWTH Aachen University"/>
        </authorList>
    </citation>
    <scope>NUCLEOTIDE SEQUENCE</scope>
</reference>
<accession>A0AAV0BNK0</accession>
<protein>
    <submittedName>
        <fullName evidence="1">Uncharacterized protein</fullName>
    </submittedName>
</protein>
<evidence type="ECO:0000313" key="1">
    <source>
        <dbReference type="EMBL" id="CAH7687129.1"/>
    </source>
</evidence>